<dbReference type="PANTHER" id="PTHR34580">
    <property type="match status" value="1"/>
</dbReference>
<dbReference type="PROSITE" id="PS52050">
    <property type="entry name" value="WYL"/>
    <property type="match status" value="1"/>
</dbReference>
<reference evidence="1 2" key="1">
    <citation type="submission" date="2016-10" db="EMBL/GenBank/DDBJ databases">
        <title>Paenibacillus species isolates.</title>
        <authorList>
            <person name="Beno S.M."/>
        </authorList>
    </citation>
    <scope>NUCLEOTIDE SEQUENCE [LARGE SCALE GENOMIC DNA]</scope>
    <source>
        <strain evidence="1 2">FSL H7-0744</strain>
    </source>
</reference>
<proteinExistence type="predicted"/>
<dbReference type="InterPro" id="IPR051534">
    <property type="entry name" value="CBASS_pafABC_assoc_protein"/>
</dbReference>
<evidence type="ECO:0000313" key="2">
    <source>
        <dbReference type="Proteomes" id="UP000187412"/>
    </source>
</evidence>
<evidence type="ECO:0000313" key="1">
    <source>
        <dbReference type="EMBL" id="OMD47106.1"/>
    </source>
</evidence>
<evidence type="ECO:0008006" key="3">
    <source>
        <dbReference type="Google" id="ProtNLM"/>
    </source>
</evidence>
<dbReference type="PANTHER" id="PTHR34580:SF3">
    <property type="entry name" value="PROTEIN PAFB"/>
    <property type="match status" value="1"/>
</dbReference>
<sequence length="302" mass="35279">MSHIHRIQWFDQQIKAGRYPNSNHLAGQFEISKRQAQRDIEYMASSLRAPLQYVAKQRGYCYEDDSFMLPYLYMTDQEKQILKYLAYRYSRYNYENGAAVRRIGSLLERLTDDQEPGAEAQLPIFTVNVHVLQYIELLEHAIKECIVVRIVHDGQEGEQEICPLKLVNHYDDDHVIAKTAEHSPPQHFRLSSIRSLKLTERRFNGEADGGLRQEQVRKLKPFTAQIRLAAPPKGESWLGFQVHLIDKDIYEVDFFDPEIFVQHLLTTEWLQILAPQWLQVKISSRCQAMLDLLNPQENPSEP</sequence>
<gene>
    <name evidence="1" type="ORF">BSK56_14915</name>
</gene>
<protein>
    <recommendedName>
        <fullName evidence="3">WYL domain-containing protein</fullName>
    </recommendedName>
</protein>
<dbReference type="RefSeq" id="WP_076111253.1">
    <property type="nucleotide sequence ID" value="NZ_MPTB01000017.1"/>
</dbReference>
<name>A0ABX3H9F3_PAEBO</name>
<comment type="caution">
    <text evidence="1">The sequence shown here is derived from an EMBL/GenBank/DDBJ whole genome shotgun (WGS) entry which is preliminary data.</text>
</comment>
<organism evidence="1 2">
    <name type="scientific">Paenibacillus borealis</name>
    <dbReference type="NCBI Taxonomy" id="160799"/>
    <lineage>
        <taxon>Bacteria</taxon>
        <taxon>Bacillati</taxon>
        <taxon>Bacillota</taxon>
        <taxon>Bacilli</taxon>
        <taxon>Bacillales</taxon>
        <taxon>Paenibacillaceae</taxon>
        <taxon>Paenibacillus</taxon>
    </lineage>
</organism>
<dbReference type="Proteomes" id="UP000187412">
    <property type="component" value="Unassembled WGS sequence"/>
</dbReference>
<keyword evidence="2" id="KW-1185">Reference proteome</keyword>
<dbReference type="EMBL" id="MPTB01000017">
    <property type="protein sequence ID" value="OMD47106.1"/>
    <property type="molecule type" value="Genomic_DNA"/>
</dbReference>
<accession>A0ABX3H9F3</accession>